<evidence type="ECO:0000256" key="1">
    <source>
        <dbReference type="ARBA" id="ARBA00023015"/>
    </source>
</evidence>
<dbReference type="PANTHER" id="PTHR33204:SF29">
    <property type="entry name" value="TRANSCRIPTIONAL REGULATOR"/>
    <property type="match status" value="1"/>
</dbReference>
<dbReference type="InterPro" id="IPR002577">
    <property type="entry name" value="HTH_HxlR"/>
</dbReference>
<keyword evidence="2" id="KW-0238">DNA-binding</keyword>
<proteinExistence type="predicted"/>
<organism evidence="5 6">
    <name type="scientific">Fusobacterium nucleatum</name>
    <dbReference type="NCBI Taxonomy" id="851"/>
    <lineage>
        <taxon>Bacteria</taxon>
        <taxon>Fusobacteriati</taxon>
        <taxon>Fusobacteriota</taxon>
        <taxon>Fusobacteriia</taxon>
        <taxon>Fusobacteriales</taxon>
        <taxon>Fusobacteriaceae</taxon>
        <taxon>Fusobacterium</taxon>
    </lineage>
</organism>
<dbReference type="PANTHER" id="PTHR33204">
    <property type="entry name" value="TRANSCRIPTIONAL REGULATOR, MARR FAMILY"/>
    <property type="match status" value="1"/>
</dbReference>
<dbReference type="Pfam" id="PF01638">
    <property type="entry name" value="HxlR"/>
    <property type="match status" value="1"/>
</dbReference>
<keyword evidence="3" id="KW-0804">Transcription</keyword>
<dbReference type="AlphaFoldDB" id="A0A2N6TFI1"/>
<gene>
    <name evidence="5" type="ORF">CJ209_10875</name>
</gene>
<feature type="domain" description="HTH hxlR-type" evidence="4">
    <location>
        <begin position="6"/>
        <end position="104"/>
    </location>
</feature>
<evidence type="ECO:0000313" key="5">
    <source>
        <dbReference type="EMBL" id="PMC68072.1"/>
    </source>
</evidence>
<name>A0A2N6TFI1_FUSNU</name>
<evidence type="ECO:0000259" key="4">
    <source>
        <dbReference type="PROSITE" id="PS51118"/>
    </source>
</evidence>
<evidence type="ECO:0000313" key="6">
    <source>
        <dbReference type="Proteomes" id="UP000235733"/>
    </source>
</evidence>
<reference evidence="5 6" key="1">
    <citation type="submission" date="2017-09" db="EMBL/GenBank/DDBJ databases">
        <title>Bacterial strain isolated from the female urinary microbiota.</title>
        <authorList>
            <person name="Thomas-White K."/>
            <person name="Kumar N."/>
            <person name="Forster S."/>
            <person name="Putonti C."/>
            <person name="Lawley T."/>
            <person name="Wolfe A.J."/>
        </authorList>
    </citation>
    <scope>NUCLEOTIDE SEQUENCE [LARGE SCALE GENOMIC DNA]</scope>
    <source>
        <strain evidence="5 6">UMB0249</strain>
    </source>
</reference>
<evidence type="ECO:0000256" key="2">
    <source>
        <dbReference type="ARBA" id="ARBA00023125"/>
    </source>
</evidence>
<dbReference type="InterPro" id="IPR036390">
    <property type="entry name" value="WH_DNA-bd_sf"/>
</dbReference>
<keyword evidence="1" id="KW-0805">Transcription regulation</keyword>
<dbReference type="Proteomes" id="UP000235733">
    <property type="component" value="Unassembled WGS sequence"/>
</dbReference>
<evidence type="ECO:0000256" key="3">
    <source>
        <dbReference type="ARBA" id="ARBA00023163"/>
    </source>
</evidence>
<sequence length="121" mass="14347">MKEYVLGIEATIEIFGGKWKTLIVYILMLGTKRTSELQRLIPKISQKVLIEQLRELEKDGIIQRISYEQMPPKVEYSLTEYGKTFSDILYSMCYWGRENIKLRSEKGEDILFIDKKDEFKK</sequence>
<dbReference type="RefSeq" id="WP_009007483.1">
    <property type="nucleotide sequence ID" value="NZ_CP077147.1"/>
</dbReference>
<dbReference type="Gene3D" id="1.10.10.10">
    <property type="entry name" value="Winged helix-like DNA-binding domain superfamily/Winged helix DNA-binding domain"/>
    <property type="match status" value="1"/>
</dbReference>
<protein>
    <submittedName>
        <fullName evidence="5">Transcriptional regulator</fullName>
    </submittedName>
</protein>
<comment type="caution">
    <text evidence="5">The sequence shown here is derived from an EMBL/GenBank/DDBJ whole genome shotgun (WGS) entry which is preliminary data.</text>
</comment>
<dbReference type="InterPro" id="IPR036388">
    <property type="entry name" value="WH-like_DNA-bd_sf"/>
</dbReference>
<dbReference type="PROSITE" id="PS51118">
    <property type="entry name" value="HTH_HXLR"/>
    <property type="match status" value="1"/>
</dbReference>
<dbReference type="SUPFAM" id="SSF46785">
    <property type="entry name" value="Winged helix' DNA-binding domain"/>
    <property type="match status" value="1"/>
</dbReference>
<dbReference type="EMBL" id="PNHC01000011">
    <property type="protein sequence ID" value="PMC68072.1"/>
    <property type="molecule type" value="Genomic_DNA"/>
</dbReference>
<dbReference type="GO" id="GO:0003677">
    <property type="term" value="F:DNA binding"/>
    <property type="evidence" value="ECO:0007669"/>
    <property type="project" value="UniProtKB-KW"/>
</dbReference>
<accession>A0A2N6TFI1</accession>